<organism evidence="1 2">
    <name type="scientific">Ameca splendens</name>
    <dbReference type="NCBI Taxonomy" id="208324"/>
    <lineage>
        <taxon>Eukaryota</taxon>
        <taxon>Metazoa</taxon>
        <taxon>Chordata</taxon>
        <taxon>Craniata</taxon>
        <taxon>Vertebrata</taxon>
        <taxon>Euteleostomi</taxon>
        <taxon>Actinopterygii</taxon>
        <taxon>Neopterygii</taxon>
        <taxon>Teleostei</taxon>
        <taxon>Neoteleostei</taxon>
        <taxon>Acanthomorphata</taxon>
        <taxon>Ovalentaria</taxon>
        <taxon>Atherinomorphae</taxon>
        <taxon>Cyprinodontiformes</taxon>
        <taxon>Goodeidae</taxon>
        <taxon>Ameca</taxon>
    </lineage>
</organism>
<gene>
    <name evidence="1" type="ORF">AMECASPLE_038241</name>
</gene>
<dbReference type="Proteomes" id="UP001469553">
    <property type="component" value="Unassembled WGS sequence"/>
</dbReference>
<reference evidence="1 2" key="1">
    <citation type="submission" date="2021-06" db="EMBL/GenBank/DDBJ databases">
        <authorList>
            <person name="Palmer J.M."/>
        </authorList>
    </citation>
    <scope>NUCLEOTIDE SEQUENCE [LARGE SCALE GENOMIC DNA]</scope>
    <source>
        <strain evidence="1 2">AS_MEX2019</strain>
        <tissue evidence="1">Muscle</tissue>
    </source>
</reference>
<evidence type="ECO:0000313" key="2">
    <source>
        <dbReference type="Proteomes" id="UP001469553"/>
    </source>
</evidence>
<evidence type="ECO:0000313" key="1">
    <source>
        <dbReference type="EMBL" id="MEQ2282218.1"/>
    </source>
</evidence>
<accession>A0ABV0XL75</accession>
<proteinExistence type="predicted"/>
<name>A0ABV0XL75_9TELE</name>
<protein>
    <submittedName>
        <fullName evidence="1">Uncharacterized protein</fullName>
    </submittedName>
</protein>
<comment type="caution">
    <text evidence="1">The sequence shown here is derived from an EMBL/GenBank/DDBJ whole genome shotgun (WGS) entry which is preliminary data.</text>
</comment>
<sequence>MGGVWETEKKRLVLPPLLFVKNDKGSTKMQILCVALTSMQRDTSCHPINLIFESSSCTGYYCFHLAQGSSHTGHVCGFVTEMRLFICFTQFPSLLVASQQSPLIISLTFFLAK</sequence>
<dbReference type="EMBL" id="JAHRIP010006927">
    <property type="protein sequence ID" value="MEQ2282218.1"/>
    <property type="molecule type" value="Genomic_DNA"/>
</dbReference>
<keyword evidence="2" id="KW-1185">Reference proteome</keyword>